<feature type="compositionally biased region" description="Acidic residues" evidence="1">
    <location>
        <begin position="88"/>
        <end position="97"/>
    </location>
</feature>
<proteinExistence type="predicted"/>
<evidence type="ECO:0000313" key="3">
    <source>
        <dbReference type="Proteomes" id="UP000030816"/>
    </source>
</evidence>
<dbReference type="AlphaFoldDB" id="A0A0B2WL05"/>
<evidence type="ECO:0000313" key="2">
    <source>
        <dbReference type="EMBL" id="KHN94349.1"/>
    </source>
</evidence>
<dbReference type="EMBL" id="AZHE01000036">
    <property type="protein sequence ID" value="KHN94349.1"/>
    <property type="molecule type" value="Genomic_DNA"/>
</dbReference>
<feature type="compositionally biased region" description="Low complexity" evidence="1">
    <location>
        <begin position="123"/>
        <end position="136"/>
    </location>
</feature>
<sequence length="235" mass="25779">MEQQDSQDHLSPLHDAPSAARERLDYNEAQGTRRRSRKTIIDRASSSSRPDFEPSVSSPLRQPSWDQGSVPSPPRGSPVVSHSYDDGSLADDEEEEPATSPPPGLERASRRGRARRARWYVEPAQSPRAAQRPASPIRLLSESSEPDLRNTSFPFFTPQEPVGSPAGSSAPNARRPRQASPSPVTPVAYDAWSALEPGQVPFEFDVSPEDSDQRPAGPRPGRSSEDAPSRRLRRG</sequence>
<reference evidence="2 3" key="1">
    <citation type="journal article" date="2014" name="Proc. Natl. Acad. Sci. U.S.A.">
        <title>Trajectory and genomic determinants of fungal-pathogen speciation and host adaptation.</title>
        <authorList>
            <person name="Hu X."/>
            <person name="Xiao G."/>
            <person name="Zheng P."/>
            <person name="Shang Y."/>
            <person name="Su Y."/>
            <person name="Zhang X."/>
            <person name="Liu X."/>
            <person name="Zhan S."/>
            <person name="St Leger R.J."/>
            <person name="Wang C."/>
        </authorList>
    </citation>
    <scope>NUCLEOTIDE SEQUENCE [LARGE SCALE GENOMIC DNA]</scope>
    <source>
        <strain evidence="2 3">ARSEF 1941</strain>
    </source>
</reference>
<feature type="region of interest" description="Disordered" evidence="1">
    <location>
        <begin position="1"/>
        <end position="187"/>
    </location>
</feature>
<keyword evidence="3" id="KW-1185">Reference proteome</keyword>
<feature type="compositionally biased region" description="Polar residues" evidence="1">
    <location>
        <begin position="44"/>
        <end position="67"/>
    </location>
</feature>
<evidence type="ECO:0000256" key="1">
    <source>
        <dbReference type="SAM" id="MobiDB-lite"/>
    </source>
</evidence>
<feature type="compositionally biased region" description="Basic and acidic residues" evidence="1">
    <location>
        <begin position="1"/>
        <end position="12"/>
    </location>
</feature>
<organism evidence="2 3">
    <name type="scientific">Metarhizium album (strain ARSEF 1941)</name>
    <dbReference type="NCBI Taxonomy" id="1081103"/>
    <lineage>
        <taxon>Eukaryota</taxon>
        <taxon>Fungi</taxon>
        <taxon>Dikarya</taxon>
        <taxon>Ascomycota</taxon>
        <taxon>Pezizomycotina</taxon>
        <taxon>Sordariomycetes</taxon>
        <taxon>Hypocreomycetidae</taxon>
        <taxon>Hypocreales</taxon>
        <taxon>Clavicipitaceae</taxon>
        <taxon>Metarhizium</taxon>
    </lineage>
</organism>
<dbReference type="OrthoDB" id="4939682at2759"/>
<dbReference type="GeneID" id="63742233"/>
<accession>A0A0B2WL05</accession>
<protein>
    <submittedName>
        <fullName evidence="2">Uncharacterized protein</fullName>
    </submittedName>
</protein>
<dbReference type="HOGENOM" id="CLU_1129276_0_0_1"/>
<feature type="region of interest" description="Disordered" evidence="1">
    <location>
        <begin position="199"/>
        <end position="235"/>
    </location>
</feature>
<comment type="caution">
    <text evidence="2">The sequence shown here is derived from an EMBL/GenBank/DDBJ whole genome shotgun (WGS) entry which is preliminary data.</text>
</comment>
<dbReference type="Proteomes" id="UP000030816">
    <property type="component" value="Unassembled WGS sequence"/>
</dbReference>
<name>A0A0B2WL05_METAS</name>
<gene>
    <name evidence="2" type="ORF">MAM_07778</name>
</gene>
<dbReference type="RefSeq" id="XP_040675415.1">
    <property type="nucleotide sequence ID" value="XM_040826576.1"/>
</dbReference>